<evidence type="ECO:0000256" key="3">
    <source>
        <dbReference type="ARBA" id="ARBA00022771"/>
    </source>
</evidence>
<accession>A0A170TXH8</accession>
<evidence type="ECO:0000259" key="6">
    <source>
        <dbReference type="PROSITE" id="PS50157"/>
    </source>
</evidence>
<organism evidence="7">
    <name type="scientific">Triatoma infestans</name>
    <name type="common">Assassin bug</name>
    <dbReference type="NCBI Taxonomy" id="30076"/>
    <lineage>
        <taxon>Eukaryota</taxon>
        <taxon>Metazoa</taxon>
        <taxon>Ecdysozoa</taxon>
        <taxon>Arthropoda</taxon>
        <taxon>Hexapoda</taxon>
        <taxon>Insecta</taxon>
        <taxon>Pterygota</taxon>
        <taxon>Neoptera</taxon>
        <taxon>Paraneoptera</taxon>
        <taxon>Hemiptera</taxon>
        <taxon>Heteroptera</taxon>
        <taxon>Panheteroptera</taxon>
        <taxon>Cimicomorpha</taxon>
        <taxon>Reduviidae</taxon>
        <taxon>Triatominae</taxon>
        <taxon>Triatoma</taxon>
    </lineage>
</organism>
<protein>
    <submittedName>
        <fullName evidence="7">Zinc finger protein 467</fullName>
    </submittedName>
</protein>
<dbReference type="Gene3D" id="3.30.160.60">
    <property type="entry name" value="Classic Zinc Finger"/>
    <property type="match status" value="1"/>
</dbReference>
<feature type="non-terminal residue" evidence="7">
    <location>
        <position position="1"/>
    </location>
</feature>
<sequence length="166" mass="19731">EVVTTNKEDSEKTHRKGFKSRRDSFQCDRCGRTYCQKFKLTNHLKKHYGDFRYPTDLINHTSSHKDDKSHRCNICGRSYKHKRHLNRHRRVSHLNLIEENIEHGSKIDLMVNNVNSENFEQHSYKQRIVGLNEKPESELKTSENKRNLPVCNKAVRKLKTTLDKPF</sequence>
<dbReference type="AlphaFoldDB" id="A0A170TXH8"/>
<reference evidence="7" key="1">
    <citation type="submission" date="2016-04" db="EMBL/GenBank/DDBJ databases">
        <authorList>
            <person name="Calderon-Fernandez G.M.Sr."/>
        </authorList>
    </citation>
    <scope>NUCLEOTIDE SEQUENCE</scope>
    <source>
        <strain evidence="7">Int1</strain>
        <tissue evidence="7">Integument</tissue>
    </source>
</reference>
<keyword evidence="2" id="KW-0677">Repeat</keyword>
<evidence type="ECO:0000256" key="1">
    <source>
        <dbReference type="ARBA" id="ARBA00022723"/>
    </source>
</evidence>
<reference evidence="7" key="2">
    <citation type="journal article" date="2017" name="J. Med. Entomol.">
        <title>Transcriptome Analysis of the Triatoma infestans (Hemiptera: Reduviidae) Integument.</title>
        <authorList>
            <person name="Calderon-Fernandez G.M."/>
            <person name="Moriconi D.E."/>
            <person name="Dulbecco A.B."/>
            <person name="Juarez M.P."/>
        </authorList>
    </citation>
    <scope>NUCLEOTIDE SEQUENCE</scope>
    <source>
        <strain evidence="7">Int1</strain>
        <tissue evidence="7">Integument</tissue>
    </source>
</reference>
<dbReference type="SUPFAM" id="SSF57667">
    <property type="entry name" value="beta-beta-alpha zinc fingers"/>
    <property type="match status" value="2"/>
</dbReference>
<keyword evidence="4" id="KW-0862">Zinc</keyword>
<dbReference type="SMART" id="SM00355">
    <property type="entry name" value="ZnF_C2H2"/>
    <property type="match status" value="2"/>
</dbReference>
<dbReference type="EMBL" id="GEMB01008027">
    <property type="protein sequence ID" value="JAR95434.1"/>
    <property type="molecule type" value="Transcribed_RNA"/>
</dbReference>
<dbReference type="InterPro" id="IPR036236">
    <property type="entry name" value="Znf_C2H2_sf"/>
</dbReference>
<dbReference type="Pfam" id="PF00096">
    <property type="entry name" value="zf-C2H2"/>
    <property type="match status" value="2"/>
</dbReference>
<proteinExistence type="predicted"/>
<keyword evidence="1" id="KW-0479">Metal-binding</keyword>
<keyword evidence="3 5" id="KW-0863">Zinc-finger</keyword>
<dbReference type="FunFam" id="3.30.160.60:FF:000100">
    <property type="entry name" value="Zinc finger 45-like"/>
    <property type="match status" value="1"/>
</dbReference>
<dbReference type="PROSITE" id="PS50157">
    <property type="entry name" value="ZINC_FINGER_C2H2_2"/>
    <property type="match status" value="2"/>
</dbReference>
<feature type="domain" description="C2H2-type" evidence="6">
    <location>
        <begin position="70"/>
        <end position="93"/>
    </location>
</feature>
<feature type="domain" description="C2H2-type" evidence="6">
    <location>
        <begin position="25"/>
        <end position="52"/>
    </location>
</feature>
<evidence type="ECO:0000256" key="2">
    <source>
        <dbReference type="ARBA" id="ARBA00022737"/>
    </source>
</evidence>
<evidence type="ECO:0000313" key="7">
    <source>
        <dbReference type="EMBL" id="JAR95434.1"/>
    </source>
</evidence>
<dbReference type="GO" id="GO:0008270">
    <property type="term" value="F:zinc ion binding"/>
    <property type="evidence" value="ECO:0007669"/>
    <property type="project" value="UniProtKB-KW"/>
</dbReference>
<evidence type="ECO:0000256" key="4">
    <source>
        <dbReference type="ARBA" id="ARBA00022833"/>
    </source>
</evidence>
<dbReference type="InterPro" id="IPR013087">
    <property type="entry name" value="Znf_C2H2_type"/>
</dbReference>
<dbReference type="PROSITE" id="PS00028">
    <property type="entry name" value="ZINC_FINGER_C2H2_1"/>
    <property type="match status" value="2"/>
</dbReference>
<evidence type="ECO:0000256" key="5">
    <source>
        <dbReference type="PROSITE-ProRule" id="PRU00042"/>
    </source>
</evidence>
<name>A0A170TXH8_TRIIF</name>